<protein>
    <recommendedName>
        <fullName evidence="2">FMR1-interacting protein 1 conserved domain-containing protein</fullName>
    </recommendedName>
</protein>
<evidence type="ECO:0000313" key="3">
    <source>
        <dbReference type="EMBL" id="ODV64303.1"/>
    </source>
</evidence>
<feature type="compositionally biased region" description="Low complexity" evidence="1">
    <location>
        <begin position="85"/>
        <end position="99"/>
    </location>
</feature>
<dbReference type="EMBL" id="KV454475">
    <property type="protein sequence ID" value="ODV64303.1"/>
    <property type="molecule type" value="Genomic_DNA"/>
</dbReference>
<feature type="region of interest" description="Disordered" evidence="1">
    <location>
        <begin position="339"/>
        <end position="358"/>
    </location>
</feature>
<evidence type="ECO:0000313" key="4">
    <source>
        <dbReference type="Proteomes" id="UP000095038"/>
    </source>
</evidence>
<evidence type="ECO:0000256" key="1">
    <source>
        <dbReference type="SAM" id="MobiDB-lite"/>
    </source>
</evidence>
<reference evidence="4" key="1">
    <citation type="submission" date="2016-05" db="EMBL/GenBank/DDBJ databases">
        <title>Comparative genomics of biotechnologically important yeasts.</title>
        <authorList>
            <consortium name="DOE Joint Genome Institute"/>
            <person name="Riley R."/>
            <person name="Haridas S."/>
            <person name="Wolfe K.H."/>
            <person name="Lopes M.R."/>
            <person name="Hittinger C.T."/>
            <person name="Goker M."/>
            <person name="Salamov A."/>
            <person name="Wisecaver J."/>
            <person name="Long T.M."/>
            <person name="Aerts A.L."/>
            <person name="Barry K."/>
            <person name="Choi C."/>
            <person name="Clum A."/>
            <person name="Coughlan A.Y."/>
            <person name="Deshpande S."/>
            <person name="Douglass A.P."/>
            <person name="Hanson S.J."/>
            <person name="Klenk H.-P."/>
            <person name="Labutti K."/>
            <person name="Lapidus A."/>
            <person name="Lindquist E."/>
            <person name="Lipzen A."/>
            <person name="Meier-Kolthoff J.P."/>
            <person name="Ohm R.A."/>
            <person name="Otillar R.P."/>
            <person name="Pangilinan J."/>
            <person name="Peng Y."/>
            <person name="Rokas A."/>
            <person name="Rosa C.A."/>
            <person name="Scheuner C."/>
            <person name="Sibirny A.A."/>
            <person name="Slot J.C."/>
            <person name="Stielow J.B."/>
            <person name="Sun H."/>
            <person name="Kurtzman C.P."/>
            <person name="Blackwell M."/>
            <person name="Grigoriev I.V."/>
            <person name="Jeffries T.W."/>
        </authorList>
    </citation>
    <scope>NUCLEOTIDE SEQUENCE [LARGE SCALE GENOMIC DNA]</scope>
    <source>
        <strain evidence="4">DSM 1968</strain>
    </source>
</reference>
<proteinExistence type="predicted"/>
<keyword evidence="4" id="KW-1185">Reference proteome</keyword>
<feature type="compositionally biased region" description="Pro residues" evidence="1">
    <location>
        <begin position="1"/>
        <end position="13"/>
    </location>
</feature>
<accession>A0A1D2VRR6</accession>
<feature type="compositionally biased region" description="Low complexity" evidence="1">
    <location>
        <begin position="230"/>
        <end position="241"/>
    </location>
</feature>
<feature type="compositionally biased region" description="Low complexity" evidence="1">
    <location>
        <begin position="37"/>
        <end position="65"/>
    </location>
</feature>
<feature type="compositionally biased region" description="Basic and acidic residues" evidence="1">
    <location>
        <begin position="72"/>
        <end position="81"/>
    </location>
</feature>
<feature type="region of interest" description="Disordered" evidence="1">
    <location>
        <begin position="1"/>
        <end position="99"/>
    </location>
</feature>
<feature type="region of interest" description="Disordered" evidence="1">
    <location>
        <begin position="129"/>
        <end position="150"/>
    </location>
</feature>
<dbReference type="Proteomes" id="UP000095038">
    <property type="component" value="Unassembled WGS sequence"/>
</dbReference>
<dbReference type="GeneID" id="30962475"/>
<organism evidence="3 4">
    <name type="scientific">Ascoidea rubescens DSM 1968</name>
    <dbReference type="NCBI Taxonomy" id="1344418"/>
    <lineage>
        <taxon>Eukaryota</taxon>
        <taxon>Fungi</taxon>
        <taxon>Dikarya</taxon>
        <taxon>Ascomycota</taxon>
        <taxon>Saccharomycotina</taxon>
        <taxon>Saccharomycetes</taxon>
        <taxon>Ascoideaceae</taxon>
        <taxon>Ascoidea</taxon>
    </lineage>
</organism>
<gene>
    <name evidence="3" type="ORF">ASCRUDRAFT_11631</name>
</gene>
<feature type="domain" description="FMR1-interacting protein 1 conserved" evidence="2">
    <location>
        <begin position="174"/>
        <end position="219"/>
    </location>
</feature>
<dbReference type="OrthoDB" id="273070at2759"/>
<dbReference type="InParanoid" id="A0A1D2VRR6"/>
<feature type="compositionally biased region" description="Low complexity" evidence="1">
    <location>
        <begin position="129"/>
        <end position="143"/>
    </location>
</feature>
<dbReference type="Pfam" id="PF10453">
    <property type="entry name" value="NUFIP1"/>
    <property type="match status" value="1"/>
</dbReference>
<feature type="compositionally biased region" description="Polar residues" evidence="1">
    <location>
        <begin position="218"/>
        <end position="229"/>
    </location>
</feature>
<dbReference type="InterPro" id="IPR019496">
    <property type="entry name" value="NUFIP1_cons_dom"/>
</dbReference>
<dbReference type="STRING" id="1344418.A0A1D2VRR6"/>
<dbReference type="RefSeq" id="XP_020050610.1">
    <property type="nucleotide sequence ID" value="XM_020188839.1"/>
</dbReference>
<name>A0A1D2VRR6_9ASCO</name>
<feature type="compositionally biased region" description="Polar residues" evidence="1">
    <location>
        <begin position="25"/>
        <end position="36"/>
    </location>
</feature>
<dbReference type="AlphaFoldDB" id="A0A1D2VRR6"/>
<sequence length="414" mass="48159">MDYIYAPPPPPPSEGKRNKNGGQGQMSHSTSSSTGTNRYPNQNYKKPNNYNKRRNNNNYNNNNISNKKRFKLSKDRNDNRYKSTSNNINNGNNHISNDGNINNQVNLSNLPTHLPNLISSLISIQSQINNNNNNNNNDNNDNNQHSESENEIDEEALYLKNKGLTVNLDSEKPIIAIPGTNIVLQSDDDIQLWIEERKKNWPTNQRIKEKKLIANENKNTIQTGTADSDNNNNRSKFNKPNNKLLNKDKFCHNLIKFSFCKCQTTCQYNHDLKLLKDFKQNQLLEKKLNLVPQKILPMINNSKNIKTIEQFKVYIPERFDPTKSSLLFEKNNLINNYNQRFNNRNRNNNKNKNKSNTKFDKLDKISLSEKNKDFNQMLIQRNNENDNNIILDFINEIFKTGIICNDLNDIKKKL</sequence>
<evidence type="ECO:0000259" key="2">
    <source>
        <dbReference type="Pfam" id="PF10453"/>
    </source>
</evidence>
<feature type="region of interest" description="Disordered" evidence="1">
    <location>
        <begin position="218"/>
        <end position="241"/>
    </location>
</feature>